<proteinExistence type="inferred from homology"/>
<sequence>MFVPLEGKAADFKDHTLVIPSPESHGESPSLGVDLMIMNHGYAHVGYFDSEYMDPLVGNDILSHKEPTGELVLHNCVYTNAEAKVTLFAFRSSVPKGRLQEFSDEIEKWFTEGGFKRIVILTSTYNPVRKIRVSKFQIPKIFYFENPHFAASASFSSFVEGHERFGHWIEEKKTEFDELKDMPSSGQGTSIFKKLANKEMEVIIFTLLSLEGVDVLGGLAYQKLLLKIGGQESSDEEMIDTSGGKGTGSEELLDEYQIQLEGSETLRKLFSEELGLKVPFYWKDIYV</sequence>
<evidence type="ECO:0000256" key="2">
    <source>
        <dbReference type="ARBA" id="ARBA00023186"/>
    </source>
</evidence>
<accession>A0AAD1XPU4</accession>
<dbReference type="PANTHER" id="PTHR12970">
    <property type="entry name" value="PROTEASOME ASSEMBLY CHAPERONE 2"/>
    <property type="match status" value="1"/>
</dbReference>
<evidence type="ECO:0000256" key="3">
    <source>
        <dbReference type="ARBA" id="ARBA00025745"/>
    </source>
</evidence>
<dbReference type="InterPro" id="IPR019151">
    <property type="entry name" value="Proteasome_assmbl_chaperone_2"/>
</dbReference>
<evidence type="ECO:0000313" key="5">
    <source>
        <dbReference type="Proteomes" id="UP001295684"/>
    </source>
</evidence>
<dbReference type="Gene3D" id="3.40.50.10900">
    <property type="entry name" value="PAC-like subunit"/>
    <property type="match status" value="1"/>
</dbReference>
<dbReference type="GO" id="GO:0043248">
    <property type="term" value="P:proteasome assembly"/>
    <property type="evidence" value="ECO:0007669"/>
    <property type="project" value="TreeGrafter"/>
</dbReference>
<dbReference type="GO" id="GO:0005634">
    <property type="term" value="C:nucleus"/>
    <property type="evidence" value="ECO:0007669"/>
    <property type="project" value="TreeGrafter"/>
</dbReference>
<protein>
    <recommendedName>
        <fullName evidence="1">Proteasome assembly chaperone 2</fullName>
    </recommendedName>
</protein>
<comment type="similarity">
    <text evidence="3">Belongs to the PSMG2 family.</text>
</comment>
<dbReference type="Pfam" id="PF09754">
    <property type="entry name" value="PAC2"/>
    <property type="match status" value="1"/>
</dbReference>
<dbReference type="InterPro" id="IPR016562">
    <property type="entry name" value="Proteasome_assmbl_chp_2_euk"/>
</dbReference>
<name>A0AAD1XPU4_EUPCR</name>
<dbReference type="AlphaFoldDB" id="A0AAD1XPU4"/>
<dbReference type="EMBL" id="CAMPGE010018341">
    <property type="protein sequence ID" value="CAI2376766.1"/>
    <property type="molecule type" value="Genomic_DNA"/>
</dbReference>
<dbReference type="GO" id="GO:0005829">
    <property type="term" value="C:cytosol"/>
    <property type="evidence" value="ECO:0007669"/>
    <property type="project" value="TreeGrafter"/>
</dbReference>
<dbReference type="PANTHER" id="PTHR12970:SF1">
    <property type="entry name" value="PROTEASOME ASSEMBLY CHAPERONE 2"/>
    <property type="match status" value="1"/>
</dbReference>
<reference evidence="4" key="1">
    <citation type="submission" date="2023-07" db="EMBL/GenBank/DDBJ databases">
        <authorList>
            <consortium name="AG Swart"/>
            <person name="Singh M."/>
            <person name="Singh A."/>
            <person name="Seah K."/>
            <person name="Emmerich C."/>
        </authorList>
    </citation>
    <scope>NUCLEOTIDE SEQUENCE</scope>
    <source>
        <strain evidence="4">DP1</strain>
    </source>
</reference>
<gene>
    <name evidence="4" type="ORF">ECRASSUSDP1_LOCUS18141</name>
</gene>
<evidence type="ECO:0000313" key="4">
    <source>
        <dbReference type="EMBL" id="CAI2376766.1"/>
    </source>
</evidence>
<dbReference type="InterPro" id="IPR038389">
    <property type="entry name" value="PSMG2_sf"/>
</dbReference>
<organism evidence="4 5">
    <name type="scientific">Euplotes crassus</name>
    <dbReference type="NCBI Taxonomy" id="5936"/>
    <lineage>
        <taxon>Eukaryota</taxon>
        <taxon>Sar</taxon>
        <taxon>Alveolata</taxon>
        <taxon>Ciliophora</taxon>
        <taxon>Intramacronucleata</taxon>
        <taxon>Spirotrichea</taxon>
        <taxon>Hypotrichia</taxon>
        <taxon>Euplotida</taxon>
        <taxon>Euplotidae</taxon>
        <taxon>Moneuplotes</taxon>
    </lineage>
</organism>
<keyword evidence="2" id="KW-0143">Chaperone</keyword>
<evidence type="ECO:0000256" key="1">
    <source>
        <dbReference type="ARBA" id="ARBA00019186"/>
    </source>
</evidence>
<dbReference type="Proteomes" id="UP001295684">
    <property type="component" value="Unassembled WGS sequence"/>
</dbReference>
<keyword evidence="5" id="KW-1185">Reference proteome</keyword>
<comment type="caution">
    <text evidence="4">The sequence shown here is derived from an EMBL/GenBank/DDBJ whole genome shotgun (WGS) entry which is preliminary data.</text>
</comment>